<evidence type="ECO:0000313" key="2">
    <source>
        <dbReference type="EMBL" id="QBZ80756.1"/>
    </source>
</evidence>
<dbReference type="PANTHER" id="PTHR46586:SF3">
    <property type="entry name" value="ANKYRIN REPEAT-CONTAINING PROTEIN"/>
    <property type="match status" value="1"/>
</dbReference>
<organism evidence="2 3">
    <name type="scientific">Pandoravirus celtis</name>
    <dbReference type="NCBI Taxonomy" id="2568002"/>
    <lineage>
        <taxon>Viruses</taxon>
        <taxon>Pandoravirus</taxon>
    </lineage>
</organism>
<dbReference type="PANTHER" id="PTHR46586">
    <property type="entry name" value="ANKYRIN REPEAT-CONTAINING PROTEIN"/>
    <property type="match status" value="1"/>
</dbReference>
<dbReference type="EMBL" id="MK174290">
    <property type="protein sequence ID" value="QBZ80756.1"/>
    <property type="molecule type" value="Genomic_DNA"/>
</dbReference>
<dbReference type="InterPro" id="IPR052050">
    <property type="entry name" value="SecEffector_AnkRepeat"/>
</dbReference>
<proteinExistence type="predicted"/>
<feature type="compositionally biased region" description="Polar residues" evidence="1">
    <location>
        <begin position="226"/>
        <end position="236"/>
    </location>
</feature>
<name>A0A4D6EFX2_9VIRU</name>
<evidence type="ECO:0000313" key="3">
    <source>
        <dbReference type="Proteomes" id="UP001237152"/>
    </source>
</evidence>
<feature type="region of interest" description="Disordered" evidence="1">
    <location>
        <begin position="192"/>
        <end position="242"/>
    </location>
</feature>
<reference evidence="2" key="1">
    <citation type="journal article" date="2019" name="Front. Microbiol.">
        <title>Pandoravirus Celtis Illustrates the Microevolution Processes at Work in the Giant Pandoraviridae Genomes.</title>
        <authorList>
            <person name="Legendre M."/>
            <person name="Alempic J.M."/>
            <person name="Philippe N."/>
            <person name="Lartigue A."/>
            <person name="Jeudy S."/>
            <person name="Poirot O."/>
            <person name="Ta N.T."/>
            <person name="Nin S."/>
            <person name="Coute Y."/>
            <person name="Abergel C."/>
            <person name="Claverie J.M."/>
        </authorList>
    </citation>
    <scope>NUCLEOTIDE SEQUENCE</scope>
</reference>
<sequence>MEPDPTPMGLIDLPAELRHYIGHYLDEARDVAACILAHPHLLARPLLYWLGRMCASISMGDVLEASAPLNIVAGLFDQWHVEPLPAMVVDAAAGGRIDVLQWLLCRLDAASLVDCEICHLSHRSRPSNCSFSSDDSDSDTDTPSASVVMVLDDCLSSDTNGAYNGSTCSCDSDTGDDDDTPWAQHCNDASSAKSCCDARSSSSGDDDGKIDGRPRCPRKRDKGTSRKSLGSKSGHTTFADDDDNNNDERIVTYYAGVLIPALKKAAERDHAEVLTCLLTEAPPPGRVPSPPLLDAIAIAAATRGSLGILAVLHEWRLAKGRGVCGCPGKVGLEAMSADRVDVLDWLAATGCTGALVLDQAILDKMPGHPLPHFARWAVSKLPPHVRVGSKRLWQLAALDCASALEILHETDLGVCSKETLRAAATHGSMDVLKWAAGESLGAAPLAAWNPIDVAAQAASHGRKGVIRWLATRPDADRVLTVGVARLALSRGFTKVAAAVRPLDQWDALAIVVPHKDLPEIAEVVHYGARCTLEAMVAAMRRRDERILELLCRKYGTAMVPDAVEFAAGTRCSLNCVRWLSDAVLFGDVPDSVCVAHLWASAAVEWPDGAQSCCVCSRCNPRGGN</sequence>
<evidence type="ECO:0000256" key="1">
    <source>
        <dbReference type="SAM" id="MobiDB-lite"/>
    </source>
</evidence>
<gene>
    <name evidence="2" type="ORF">pclt_cds_158</name>
</gene>
<dbReference type="Proteomes" id="UP001237152">
    <property type="component" value="Segment"/>
</dbReference>
<feature type="region of interest" description="Disordered" evidence="1">
    <location>
        <begin position="123"/>
        <end position="143"/>
    </location>
</feature>
<feature type="compositionally biased region" description="Low complexity" evidence="1">
    <location>
        <begin position="192"/>
        <end position="203"/>
    </location>
</feature>
<accession>A0A4D6EFX2</accession>
<evidence type="ECO:0008006" key="4">
    <source>
        <dbReference type="Google" id="ProtNLM"/>
    </source>
</evidence>
<protein>
    <recommendedName>
        <fullName evidence="4">Ankyrin repeat domain containing protein</fullName>
    </recommendedName>
</protein>